<sequence>MRLSRRAVLLTSGMALSLVLTGCVGAKDNTTTADPSANAEAKDVTLVISANDVVGGKNAAEAAWITDSVIPGFVAAQKAKGVTAKVTFNGSGVEDEQYKTKLELNLKTGSGADVFAADGIWLGELASAGYVQPLDKVVGDTAKSWDGWSQISEAVQQNLTFKDELYGIPNGTDGRVLYFNKTLFAKAGLPADWQPKSWADIVSAGEALKKLPGVTPIQINAGVPMGEATTAQGFLPLLAGTGQPLYDDSGAKWQGATTGVKDVLGFYTTIYGGGLGDPKVQQDKAGRDQSFADFSKDKIGILAEGDYFWRSVICPSTKDCATTAMPKRDEVVGWAKIPAMEPGKGVNGQDFVSVSGGAGWMLNPKTKYPQQAWELMAWMSSAEMQTALSKAQIRISARADVNAQTLTNDPLLTFISKEVLPITTYRPSDEKYNEVSLAIQEATAAIVSGKSADEAAAAYQSTLEKAVGADHVSGG</sequence>
<feature type="chain" id="PRO_5046647407" evidence="1">
    <location>
        <begin position="27"/>
        <end position="475"/>
    </location>
</feature>
<keyword evidence="3" id="KW-1185">Reference proteome</keyword>
<reference evidence="2 3" key="1">
    <citation type="journal article" date="2019" name="Int. J. Syst. Evol. Microbiol.">
        <title>The Global Catalogue of Microorganisms (GCM) 10K type strain sequencing project: providing services to taxonomists for standard genome sequencing and annotation.</title>
        <authorList>
            <consortium name="The Broad Institute Genomics Platform"/>
            <consortium name="The Broad Institute Genome Sequencing Center for Infectious Disease"/>
            <person name="Wu L."/>
            <person name="Ma J."/>
        </authorList>
    </citation>
    <scope>NUCLEOTIDE SEQUENCE [LARGE SCALE GENOMIC DNA]</scope>
    <source>
        <strain evidence="2 3">JCM 16378</strain>
    </source>
</reference>
<dbReference type="PANTHER" id="PTHR43649:SF14">
    <property type="entry name" value="BLR3389 PROTEIN"/>
    <property type="match status" value="1"/>
</dbReference>
<dbReference type="EMBL" id="BAAARN010000003">
    <property type="protein sequence ID" value="GAA2737523.1"/>
    <property type="molecule type" value="Genomic_DNA"/>
</dbReference>
<proteinExistence type="predicted"/>
<dbReference type="InterPro" id="IPR006059">
    <property type="entry name" value="SBP"/>
</dbReference>
<evidence type="ECO:0000313" key="2">
    <source>
        <dbReference type="EMBL" id="GAA2737523.1"/>
    </source>
</evidence>
<gene>
    <name evidence="2" type="ORF">GCM10009867_25010</name>
</gene>
<keyword evidence="1" id="KW-0732">Signal</keyword>
<dbReference type="SUPFAM" id="SSF53850">
    <property type="entry name" value="Periplasmic binding protein-like II"/>
    <property type="match status" value="1"/>
</dbReference>
<comment type="caution">
    <text evidence="2">The sequence shown here is derived from an EMBL/GenBank/DDBJ whole genome shotgun (WGS) entry which is preliminary data.</text>
</comment>
<feature type="signal peptide" evidence="1">
    <location>
        <begin position="1"/>
        <end position="26"/>
    </location>
</feature>
<protein>
    <submittedName>
        <fullName evidence="2">Extracellular solute-binding protein</fullName>
    </submittedName>
</protein>
<accession>A0ABN3URB4</accession>
<dbReference type="Proteomes" id="UP001501326">
    <property type="component" value="Unassembled WGS sequence"/>
</dbReference>
<name>A0ABN3URB4_9MICO</name>
<organism evidence="2 3">
    <name type="scientific">Pedococcus aerophilus</name>
    <dbReference type="NCBI Taxonomy" id="436356"/>
    <lineage>
        <taxon>Bacteria</taxon>
        <taxon>Bacillati</taxon>
        <taxon>Actinomycetota</taxon>
        <taxon>Actinomycetes</taxon>
        <taxon>Micrococcales</taxon>
        <taxon>Intrasporangiaceae</taxon>
        <taxon>Pedococcus</taxon>
    </lineage>
</organism>
<evidence type="ECO:0000313" key="3">
    <source>
        <dbReference type="Proteomes" id="UP001501326"/>
    </source>
</evidence>
<evidence type="ECO:0000256" key="1">
    <source>
        <dbReference type="SAM" id="SignalP"/>
    </source>
</evidence>
<dbReference type="PANTHER" id="PTHR43649">
    <property type="entry name" value="ARABINOSE-BINDING PROTEIN-RELATED"/>
    <property type="match status" value="1"/>
</dbReference>
<dbReference type="InterPro" id="IPR050490">
    <property type="entry name" value="Bact_solute-bd_prot1"/>
</dbReference>
<dbReference type="Gene3D" id="3.40.190.10">
    <property type="entry name" value="Periplasmic binding protein-like II"/>
    <property type="match status" value="2"/>
</dbReference>
<dbReference type="RefSeq" id="WP_344193884.1">
    <property type="nucleotide sequence ID" value="NZ_BAAARN010000003.1"/>
</dbReference>
<dbReference type="Pfam" id="PF01547">
    <property type="entry name" value="SBP_bac_1"/>
    <property type="match status" value="1"/>
</dbReference>
<dbReference type="PROSITE" id="PS51257">
    <property type="entry name" value="PROKAR_LIPOPROTEIN"/>
    <property type="match status" value="1"/>
</dbReference>